<dbReference type="PANTHER" id="PTHR48047">
    <property type="entry name" value="GLYCOSYLTRANSFERASE"/>
    <property type="match status" value="1"/>
</dbReference>
<reference evidence="3" key="1">
    <citation type="submission" date="2015-07" db="EMBL/GenBank/DDBJ databases">
        <title>Transcriptome Assembly of Anthurium amnicola.</title>
        <authorList>
            <person name="Suzuki J."/>
        </authorList>
    </citation>
    <scope>NUCLEOTIDE SEQUENCE</scope>
</reference>
<dbReference type="FunFam" id="3.40.50.2000:FF:000143">
    <property type="entry name" value="UDP-glycosyltransferase 89B1"/>
    <property type="match status" value="1"/>
</dbReference>
<dbReference type="InterPro" id="IPR002213">
    <property type="entry name" value="UDP_glucos_trans"/>
</dbReference>
<dbReference type="PANTHER" id="PTHR48047:SF8">
    <property type="entry name" value="FLAVONOL 3-O-GLUCOSYLTRANSFERASE UGT89B1"/>
    <property type="match status" value="1"/>
</dbReference>
<dbReference type="SUPFAM" id="SSF53756">
    <property type="entry name" value="UDP-Glycosyltransferase/glycogen phosphorylase"/>
    <property type="match status" value="1"/>
</dbReference>
<evidence type="ECO:0000313" key="3">
    <source>
        <dbReference type="EMBL" id="JAT58866.1"/>
    </source>
</evidence>
<gene>
    <name evidence="3" type="primary">UGT89B1_5</name>
    <name evidence="3" type="ORF">g.101325</name>
</gene>
<feature type="non-terminal residue" evidence="3">
    <location>
        <position position="1"/>
    </location>
</feature>
<dbReference type="EMBL" id="GDJX01009070">
    <property type="protein sequence ID" value="JAT58866.1"/>
    <property type="molecule type" value="Transcribed_RNA"/>
</dbReference>
<proteinExistence type="inferred from homology"/>
<keyword evidence="2 3" id="KW-0808">Transferase</keyword>
<evidence type="ECO:0000256" key="1">
    <source>
        <dbReference type="ARBA" id="ARBA00009995"/>
    </source>
</evidence>
<dbReference type="Pfam" id="PF00201">
    <property type="entry name" value="UDPGT"/>
    <property type="match status" value="1"/>
</dbReference>
<accession>A0A1D1YW80</accession>
<dbReference type="AlphaFoldDB" id="A0A1D1YW80"/>
<dbReference type="Gene3D" id="3.40.50.2000">
    <property type="entry name" value="Glycogen Phosphorylase B"/>
    <property type="match status" value="2"/>
</dbReference>
<evidence type="ECO:0000256" key="2">
    <source>
        <dbReference type="ARBA" id="ARBA00022679"/>
    </source>
</evidence>
<name>A0A1D1YW80_9ARAE</name>
<dbReference type="FunFam" id="3.40.50.2000:FF:000064">
    <property type="entry name" value="Glycosyltransferase"/>
    <property type="match status" value="1"/>
</dbReference>
<comment type="similarity">
    <text evidence="1">Belongs to the UDP-glycosyltransferase family.</text>
</comment>
<dbReference type="CDD" id="cd03784">
    <property type="entry name" value="GT1_Gtf-like"/>
    <property type="match status" value="1"/>
</dbReference>
<dbReference type="GO" id="GO:0035251">
    <property type="term" value="F:UDP-glucosyltransferase activity"/>
    <property type="evidence" value="ECO:0007669"/>
    <property type="project" value="TreeGrafter"/>
</dbReference>
<protein>
    <submittedName>
        <fullName evidence="3">UDP-glycosyltransferase 89B1</fullName>
    </submittedName>
</protein>
<sequence>VPIKVYFVRSFPRPFSAALSATMASVLQGNTADGSEAATLPPHVLVFPFPAQGHMIPLLDLAHLLSLRGLAITVLVTSNNLPLLPPLLSRAPAIRSLVLPFPPDPSFPAGVENIRGLPLSYFIPMIRALGELREPIIRWARSAPSPPDAILSDFFLGWTCGVAAELCIPRVVFCPSGAFALSVLHCLWREMPQRGDPADDDFPVAFPGIPNSPVFPWRQISDLYRRYRKGDPGWESVKQGFLDNIASWGYAFNTFADLEVPYLRHLQSDLGHSRVWAVGPLLPPDGAALDRGGPSSVQAGGVLRWLDSCPEGKVVYVCFGSQAALTRPQTEALATALERSGVQFVWCVREAAEGSGGSGHLPEGFQGRTAARGVVVRGWAPQVAILGHVAVGWFLTHCGWNSVLEAVTAGVAMLTWPMSADQFINARLLTEEAGVAVRACEGADGMPDPVELASVIAEAVEGRRPERARALDLSGKAAEAITEGGSSHRELGELVDQLFSLKRKPEGASSS</sequence>
<organism evidence="3">
    <name type="scientific">Anthurium amnicola</name>
    <dbReference type="NCBI Taxonomy" id="1678845"/>
    <lineage>
        <taxon>Eukaryota</taxon>
        <taxon>Viridiplantae</taxon>
        <taxon>Streptophyta</taxon>
        <taxon>Embryophyta</taxon>
        <taxon>Tracheophyta</taxon>
        <taxon>Spermatophyta</taxon>
        <taxon>Magnoliopsida</taxon>
        <taxon>Liliopsida</taxon>
        <taxon>Araceae</taxon>
        <taxon>Pothoideae</taxon>
        <taxon>Potheae</taxon>
        <taxon>Anthurium</taxon>
    </lineage>
</organism>